<dbReference type="InterPro" id="IPR025660">
    <property type="entry name" value="Pept_his_AS"/>
</dbReference>
<dbReference type="Proteomes" id="UP001497457">
    <property type="component" value="Unassembled WGS sequence"/>
</dbReference>
<dbReference type="PROSITE" id="PS00639">
    <property type="entry name" value="THIOL_PROTEASE_HIS"/>
    <property type="match status" value="1"/>
</dbReference>
<dbReference type="Gene3D" id="3.90.70.10">
    <property type="entry name" value="Cysteine proteinases"/>
    <property type="match status" value="1"/>
</dbReference>
<keyword evidence="7" id="KW-1185">Reference proteome</keyword>
<dbReference type="EMBL" id="CAXIPR030002840">
    <property type="protein sequence ID" value="CAM0150125.1"/>
    <property type="molecule type" value="Genomic_DNA"/>
</dbReference>
<comment type="caution">
    <text evidence="6">The sequence shown here is derived from an EMBL/GenBank/DDBJ whole genome shotgun (WGS) entry which is preliminary data.</text>
</comment>
<protein>
    <submittedName>
        <fullName evidence="6">Uncharacterized protein</fullName>
    </submittedName>
</protein>
<dbReference type="InterPro" id="IPR013201">
    <property type="entry name" value="Prot_inhib_I29"/>
</dbReference>
<evidence type="ECO:0000256" key="1">
    <source>
        <dbReference type="ARBA" id="ARBA00008455"/>
    </source>
</evidence>
<dbReference type="InterPro" id="IPR038765">
    <property type="entry name" value="Papain-like_cys_pep_sf"/>
</dbReference>
<evidence type="ECO:0000256" key="3">
    <source>
        <dbReference type="SAM" id="SignalP"/>
    </source>
</evidence>
<dbReference type="CDD" id="cd02248">
    <property type="entry name" value="Peptidase_C1A"/>
    <property type="match status" value="1"/>
</dbReference>
<name>A0ABC9H5T5_9POAL</name>
<evidence type="ECO:0000259" key="5">
    <source>
        <dbReference type="SMART" id="SM00848"/>
    </source>
</evidence>
<reference evidence="6" key="1">
    <citation type="submission" date="2024-10" db="EMBL/GenBank/DDBJ databases">
        <authorList>
            <person name="Ryan C."/>
        </authorList>
    </citation>
    <scope>NUCLEOTIDE SEQUENCE [LARGE SCALE GENOMIC DNA]</scope>
</reference>
<evidence type="ECO:0000313" key="6">
    <source>
        <dbReference type="EMBL" id="CAM0150125.1"/>
    </source>
</evidence>
<feature type="chain" id="PRO_5044779616" evidence="3">
    <location>
        <begin position="35"/>
        <end position="377"/>
    </location>
</feature>
<evidence type="ECO:0000256" key="2">
    <source>
        <dbReference type="ARBA" id="ARBA00023157"/>
    </source>
</evidence>
<evidence type="ECO:0000259" key="4">
    <source>
        <dbReference type="SMART" id="SM00645"/>
    </source>
</evidence>
<dbReference type="SUPFAM" id="SSF54001">
    <property type="entry name" value="Cysteine proteinases"/>
    <property type="match status" value="1"/>
</dbReference>
<dbReference type="SMART" id="SM00645">
    <property type="entry name" value="Pept_C1"/>
    <property type="match status" value="1"/>
</dbReference>
<dbReference type="InterPro" id="IPR000668">
    <property type="entry name" value="Peptidase_C1A_C"/>
</dbReference>
<organism evidence="6 7">
    <name type="scientific">Urochloa decumbens</name>
    <dbReference type="NCBI Taxonomy" id="240449"/>
    <lineage>
        <taxon>Eukaryota</taxon>
        <taxon>Viridiplantae</taxon>
        <taxon>Streptophyta</taxon>
        <taxon>Embryophyta</taxon>
        <taxon>Tracheophyta</taxon>
        <taxon>Spermatophyta</taxon>
        <taxon>Magnoliopsida</taxon>
        <taxon>Liliopsida</taxon>
        <taxon>Poales</taxon>
        <taxon>Poaceae</taxon>
        <taxon>PACMAD clade</taxon>
        <taxon>Panicoideae</taxon>
        <taxon>Panicodae</taxon>
        <taxon>Paniceae</taxon>
        <taxon>Melinidinae</taxon>
        <taxon>Urochloa</taxon>
    </lineage>
</organism>
<sequence>MASYIGGNKPLVTVALMLLAAITMMGDMLVEVESRELSAGSYSEEAMKARHHMWMAEHGRTYNDEAEKAHRFQVFKANAAFVDRSNAAGGKKYHLAINKFADMTNDEFLAMYTGFKSVPAGAKKMPGFKYENFTLLEDQQAVDWRQKGAVTDVKNQGQCGNYLLSCKYACTCLLFVYMLPHSYRKLKFEGCCWAFSAVAAVEGIHQISTSELVSLSEQQVLDCSTNGNNGCSGGLMDNAFQYIISNGGLTTEDAYPYTSAQGMCQSVQPTVTISSYQDVPSNDEDALAAAVTNQPVSVAVDAHNFQFYTGGVMTGDSCGTDLNHAVTAIGYDTAEDGTPYWLLKNQWGQNWGEGGYMRLERGTGACGVAKRASYPVA</sequence>
<feature type="signal peptide" evidence="3">
    <location>
        <begin position="1"/>
        <end position="34"/>
    </location>
</feature>
<feature type="domain" description="Peptidase C1A papain C-terminal" evidence="4">
    <location>
        <begin position="138"/>
        <end position="376"/>
    </location>
</feature>
<evidence type="ECO:0000313" key="7">
    <source>
        <dbReference type="Proteomes" id="UP001497457"/>
    </source>
</evidence>
<proteinExistence type="inferred from homology"/>
<feature type="domain" description="Cathepsin propeptide inhibitor" evidence="5">
    <location>
        <begin position="51"/>
        <end position="108"/>
    </location>
</feature>
<gene>
    <name evidence="6" type="ORF">URODEC1_LOCUS123239</name>
</gene>
<dbReference type="SMART" id="SM00848">
    <property type="entry name" value="Inhibitor_I29"/>
    <property type="match status" value="1"/>
</dbReference>
<keyword evidence="3" id="KW-0732">Signal</keyword>
<dbReference type="AlphaFoldDB" id="A0ABC9H5T5"/>
<dbReference type="PANTHER" id="PTHR12411">
    <property type="entry name" value="CYSTEINE PROTEASE FAMILY C1-RELATED"/>
    <property type="match status" value="1"/>
</dbReference>
<keyword evidence="2" id="KW-1015">Disulfide bond</keyword>
<comment type="similarity">
    <text evidence="1">Belongs to the peptidase C1 family.</text>
</comment>
<accession>A0ABC9H5T5</accession>
<dbReference type="InterPro" id="IPR039417">
    <property type="entry name" value="Peptidase_C1A_papain-like"/>
</dbReference>
<dbReference type="FunFam" id="3.90.70.10:FF:000332">
    <property type="entry name" value="Cathepsin L1"/>
    <property type="match status" value="1"/>
</dbReference>
<dbReference type="InterPro" id="IPR013128">
    <property type="entry name" value="Peptidase_C1A"/>
</dbReference>
<dbReference type="Pfam" id="PF00112">
    <property type="entry name" value="Peptidase_C1"/>
    <property type="match status" value="1"/>
</dbReference>
<dbReference type="Pfam" id="PF08246">
    <property type="entry name" value="Inhibitor_I29"/>
    <property type="match status" value="1"/>
</dbReference>